<dbReference type="Gene3D" id="1.20.1280.50">
    <property type="match status" value="1"/>
</dbReference>
<keyword evidence="1" id="KW-0175">Coiled coil</keyword>
<keyword evidence="3" id="KW-1185">Reference proteome</keyword>
<accession>A0A9P7KK57</accession>
<evidence type="ECO:0008006" key="4">
    <source>
        <dbReference type="Google" id="ProtNLM"/>
    </source>
</evidence>
<dbReference type="EMBL" id="JABCKI010000099">
    <property type="protein sequence ID" value="KAG5652769.1"/>
    <property type="molecule type" value="Genomic_DNA"/>
</dbReference>
<proteinExistence type="predicted"/>
<evidence type="ECO:0000313" key="2">
    <source>
        <dbReference type="EMBL" id="KAG5652769.1"/>
    </source>
</evidence>
<sequence length="478" mass="54301">MMSNHALLEKTTIRLEILQRNKARLLAEFQKINKELQDTNTVYCQLKNRTTPIYKLPDELLSDIFQRCHAIMMGSRGRPFEVLVSHVSSDWRNLALNTPLLWNMINLEVHERTRGRIAQRLSAYLTRSSECLLDLSLRFSIADGLKDFLELLAPHAGRWYRVSICCTHRSTLPDDIYGPLHSIAAPALIHLSLRIDHPGDDTDVPRRVYPGAGQPIITIGAPSLCFVRVAGKVFGNLTPPLSAIQTFHVDAWPKNLMSLSQFRAMLDALPCLVNLSLSGLSVQLPRDPLELSEPIPLLRLRSLRIRDVSTPCHRLFHLLSLPILESITLSSLDTFDSGVIPTVVTLSLESCMLQNRQLENMFRAFPNVSTLYLDETTPEIYPLLHENPKGEWVWPALKSIFVKRLPSADVAFFCLMLYARLKSTPPLCSLYLDKRSRTVLLAKEFLEPLREVLDVTNCDQDAPWPADLGYEDPDDDWY</sequence>
<comment type="caution">
    <text evidence="2">The sequence shown here is derived from an EMBL/GenBank/DDBJ whole genome shotgun (WGS) entry which is preliminary data.</text>
</comment>
<reference evidence="2" key="2">
    <citation type="submission" date="2021-10" db="EMBL/GenBank/DDBJ databases">
        <title>Phylogenomics reveals ancestral predisposition of the termite-cultivated fungus Termitomyces towards a domesticated lifestyle.</title>
        <authorList>
            <person name="Auxier B."/>
            <person name="Grum-Grzhimaylo A."/>
            <person name="Cardenas M.E."/>
            <person name="Lodge J.D."/>
            <person name="Laessoe T."/>
            <person name="Pedersen O."/>
            <person name="Smith M.E."/>
            <person name="Kuyper T.W."/>
            <person name="Franco-Molano E.A."/>
            <person name="Baroni T.J."/>
            <person name="Aanen D.K."/>
        </authorList>
    </citation>
    <scope>NUCLEOTIDE SEQUENCE</scope>
    <source>
        <strain evidence="2">D49</strain>
    </source>
</reference>
<organism evidence="2 3">
    <name type="scientific">Sphagnurus paluster</name>
    <dbReference type="NCBI Taxonomy" id="117069"/>
    <lineage>
        <taxon>Eukaryota</taxon>
        <taxon>Fungi</taxon>
        <taxon>Dikarya</taxon>
        <taxon>Basidiomycota</taxon>
        <taxon>Agaricomycotina</taxon>
        <taxon>Agaricomycetes</taxon>
        <taxon>Agaricomycetidae</taxon>
        <taxon>Agaricales</taxon>
        <taxon>Tricholomatineae</taxon>
        <taxon>Lyophyllaceae</taxon>
        <taxon>Sphagnurus</taxon>
    </lineage>
</organism>
<gene>
    <name evidence="2" type="ORF">H0H81_003707</name>
</gene>
<dbReference type="AlphaFoldDB" id="A0A9P7KK57"/>
<dbReference type="SUPFAM" id="SSF52047">
    <property type="entry name" value="RNI-like"/>
    <property type="match status" value="1"/>
</dbReference>
<evidence type="ECO:0000313" key="3">
    <source>
        <dbReference type="Proteomes" id="UP000717328"/>
    </source>
</evidence>
<evidence type="ECO:0000256" key="1">
    <source>
        <dbReference type="SAM" id="Coils"/>
    </source>
</evidence>
<dbReference type="Proteomes" id="UP000717328">
    <property type="component" value="Unassembled WGS sequence"/>
</dbReference>
<dbReference type="OrthoDB" id="3203373at2759"/>
<dbReference type="Gene3D" id="3.80.10.10">
    <property type="entry name" value="Ribonuclease Inhibitor"/>
    <property type="match status" value="1"/>
</dbReference>
<dbReference type="InterPro" id="IPR032675">
    <property type="entry name" value="LRR_dom_sf"/>
</dbReference>
<name>A0A9P7KK57_9AGAR</name>
<reference evidence="2" key="1">
    <citation type="submission" date="2021-02" db="EMBL/GenBank/DDBJ databases">
        <authorList>
            <person name="Nieuwenhuis M."/>
            <person name="Van De Peppel L.J.J."/>
        </authorList>
    </citation>
    <scope>NUCLEOTIDE SEQUENCE</scope>
    <source>
        <strain evidence="2">D49</strain>
    </source>
</reference>
<protein>
    <recommendedName>
        <fullName evidence="4">F-box domain-containing protein</fullName>
    </recommendedName>
</protein>
<feature type="coiled-coil region" evidence="1">
    <location>
        <begin position="8"/>
        <end position="35"/>
    </location>
</feature>